<accession>A0A2K0SXJ7</accession>
<dbReference type="PANTHER" id="PTHR48079:SF6">
    <property type="entry name" value="NAD(P)-BINDING DOMAIN-CONTAINING PROTEIN-RELATED"/>
    <property type="match status" value="1"/>
</dbReference>
<dbReference type="OrthoDB" id="10262413at2759"/>
<dbReference type="InterPro" id="IPR051783">
    <property type="entry name" value="NAD(P)-dependent_oxidoreduct"/>
</dbReference>
<dbReference type="EMBL" id="MTYH01000115">
    <property type="protein sequence ID" value="PNP37998.1"/>
    <property type="molecule type" value="Genomic_DNA"/>
</dbReference>
<reference evidence="2 3" key="1">
    <citation type="submission" date="2017-02" db="EMBL/GenBank/DDBJ databases">
        <title>Genomes of Trichoderma spp. with biocontrol activity.</title>
        <authorList>
            <person name="Gardiner D."/>
            <person name="Kazan K."/>
            <person name="Vos C."/>
            <person name="Harvey P."/>
        </authorList>
    </citation>
    <scope>NUCLEOTIDE SEQUENCE [LARGE SCALE GENOMIC DNA]</scope>
    <source>
        <strain evidence="2 3">A5MH</strain>
    </source>
</reference>
<comment type="caution">
    <text evidence="2">The sequence shown here is derived from an EMBL/GenBank/DDBJ whole genome shotgun (WGS) entry which is preliminary data.</text>
</comment>
<dbReference type="GO" id="GO:0004029">
    <property type="term" value="F:aldehyde dehydrogenase (NAD+) activity"/>
    <property type="evidence" value="ECO:0007669"/>
    <property type="project" value="TreeGrafter"/>
</dbReference>
<dbReference type="PANTHER" id="PTHR48079">
    <property type="entry name" value="PROTEIN YEEZ"/>
    <property type="match status" value="1"/>
</dbReference>
<dbReference type="SUPFAM" id="SSF51735">
    <property type="entry name" value="NAD(P)-binding Rossmann-fold domains"/>
    <property type="match status" value="1"/>
</dbReference>
<protein>
    <recommendedName>
        <fullName evidence="1">NAD-dependent epimerase/dehydratase domain-containing protein</fullName>
    </recommendedName>
</protein>
<dbReference type="InterPro" id="IPR001509">
    <property type="entry name" value="Epimerase_deHydtase"/>
</dbReference>
<organism evidence="2 3">
    <name type="scientific">Trichoderma gamsii</name>
    <dbReference type="NCBI Taxonomy" id="398673"/>
    <lineage>
        <taxon>Eukaryota</taxon>
        <taxon>Fungi</taxon>
        <taxon>Dikarya</taxon>
        <taxon>Ascomycota</taxon>
        <taxon>Pezizomycotina</taxon>
        <taxon>Sordariomycetes</taxon>
        <taxon>Hypocreomycetidae</taxon>
        <taxon>Hypocreales</taxon>
        <taxon>Hypocreaceae</taxon>
        <taxon>Trichoderma</taxon>
    </lineage>
</organism>
<dbReference type="Gene3D" id="3.40.50.720">
    <property type="entry name" value="NAD(P)-binding Rossmann-like Domain"/>
    <property type="match status" value="1"/>
</dbReference>
<sequence length="355" mass="38355">MANILLTGASGYLGGSILAQLHNSGDGGIELPAHGTIYALVRSDAQAQAVQDYGAKPAAFDPGDEAAIEDFIMDHKVSIVIWFIDVVNVDRQILFIRALAKLRQQTGKDVHFLQTSGAKIFSDLAGAPTNKPLLDTDPGLYEIQKKQQDQAPYQAFQKAVGTNNTIIALAEELGVKSYIIAPCIVYGKGLGFGNQIAAQTVAIVRAAKEAKRVYRVDDNSPTWPVCHIRDNTNLYIHLLAAILSGNRNPGHGKRGYYLPSPGSIAWDDLYSRMAAALAKKGIVDGEQTTLADDEALEAMGRGLKCPKAFVRVQLAGKCTLTPKNGKESLGWVPIFTPEHILETAEAEVELILKHI</sequence>
<dbReference type="GO" id="GO:0005737">
    <property type="term" value="C:cytoplasm"/>
    <property type="evidence" value="ECO:0007669"/>
    <property type="project" value="TreeGrafter"/>
</dbReference>
<feature type="domain" description="NAD-dependent epimerase/dehydratase" evidence="1">
    <location>
        <begin position="4"/>
        <end position="242"/>
    </location>
</feature>
<dbReference type="Proteomes" id="UP000236546">
    <property type="component" value="Unassembled WGS sequence"/>
</dbReference>
<name>A0A2K0SXJ7_9HYPO</name>
<proteinExistence type="predicted"/>
<dbReference type="AlphaFoldDB" id="A0A2K0SXJ7"/>
<dbReference type="InterPro" id="IPR036291">
    <property type="entry name" value="NAD(P)-bd_dom_sf"/>
</dbReference>
<evidence type="ECO:0000313" key="3">
    <source>
        <dbReference type="Proteomes" id="UP000236546"/>
    </source>
</evidence>
<gene>
    <name evidence="2" type="ORF">TGAMA5MH_10097</name>
</gene>
<evidence type="ECO:0000259" key="1">
    <source>
        <dbReference type="Pfam" id="PF01370"/>
    </source>
</evidence>
<evidence type="ECO:0000313" key="2">
    <source>
        <dbReference type="EMBL" id="PNP37998.1"/>
    </source>
</evidence>
<dbReference type="Pfam" id="PF01370">
    <property type="entry name" value="Epimerase"/>
    <property type="match status" value="1"/>
</dbReference>